<keyword evidence="1" id="KW-0175">Coiled coil</keyword>
<sequence length="167" mass="19056">MEKSLNYSNTRQDTFDEQLQTLRNQMQPVSDLSCHLKNLESKLAYMEQQARDCNIEIINLSDRRNENLTNMVMGIGAVIKQQILASDIVAVHRVPQAGQKYTRPKYVIVKCTTRTLRNNIKAASRLVSSKDLNTEKLGISGPPQKIFINEHLTMLAIRSEQDLNNIK</sequence>
<dbReference type="AlphaFoldDB" id="A0A8S3XAT2"/>
<evidence type="ECO:0000256" key="1">
    <source>
        <dbReference type="SAM" id="Coils"/>
    </source>
</evidence>
<accession>A0A8S3XAT2</accession>
<dbReference type="OrthoDB" id="7484295at2759"/>
<protein>
    <submittedName>
        <fullName evidence="2">(apollo) hypothetical protein</fullName>
    </submittedName>
</protein>
<dbReference type="EMBL" id="CAJQZP010001029">
    <property type="protein sequence ID" value="CAG5009274.1"/>
    <property type="molecule type" value="Genomic_DNA"/>
</dbReference>
<name>A0A8S3XAT2_PARAO</name>
<dbReference type="Proteomes" id="UP000691718">
    <property type="component" value="Unassembled WGS sequence"/>
</dbReference>
<organism evidence="2 3">
    <name type="scientific">Parnassius apollo</name>
    <name type="common">Apollo butterfly</name>
    <name type="synonym">Papilio apollo</name>
    <dbReference type="NCBI Taxonomy" id="110799"/>
    <lineage>
        <taxon>Eukaryota</taxon>
        <taxon>Metazoa</taxon>
        <taxon>Ecdysozoa</taxon>
        <taxon>Arthropoda</taxon>
        <taxon>Hexapoda</taxon>
        <taxon>Insecta</taxon>
        <taxon>Pterygota</taxon>
        <taxon>Neoptera</taxon>
        <taxon>Endopterygota</taxon>
        <taxon>Lepidoptera</taxon>
        <taxon>Glossata</taxon>
        <taxon>Ditrysia</taxon>
        <taxon>Papilionoidea</taxon>
        <taxon>Papilionidae</taxon>
        <taxon>Parnassiinae</taxon>
        <taxon>Parnassini</taxon>
        <taxon>Parnassius</taxon>
        <taxon>Parnassius</taxon>
    </lineage>
</organism>
<evidence type="ECO:0000313" key="2">
    <source>
        <dbReference type="EMBL" id="CAG5009274.1"/>
    </source>
</evidence>
<evidence type="ECO:0000313" key="3">
    <source>
        <dbReference type="Proteomes" id="UP000691718"/>
    </source>
</evidence>
<gene>
    <name evidence="2" type="ORF">PAPOLLO_LOCUS15193</name>
</gene>
<proteinExistence type="predicted"/>
<feature type="coiled-coil region" evidence="1">
    <location>
        <begin position="29"/>
        <end position="56"/>
    </location>
</feature>
<comment type="caution">
    <text evidence="2">The sequence shown here is derived from an EMBL/GenBank/DDBJ whole genome shotgun (WGS) entry which is preliminary data.</text>
</comment>
<keyword evidence="3" id="KW-1185">Reference proteome</keyword>
<reference evidence="2" key="1">
    <citation type="submission" date="2021-04" db="EMBL/GenBank/DDBJ databases">
        <authorList>
            <person name="Tunstrom K."/>
        </authorList>
    </citation>
    <scope>NUCLEOTIDE SEQUENCE</scope>
</reference>